<feature type="domain" description="Endonuclease/exonuclease/phosphatase" evidence="9">
    <location>
        <begin position="27"/>
        <end position="330"/>
    </location>
</feature>
<evidence type="ECO:0000256" key="2">
    <source>
        <dbReference type="ARBA" id="ARBA00001946"/>
    </source>
</evidence>
<dbReference type="GO" id="GO:0004518">
    <property type="term" value="F:nuclease activity"/>
    <property type="evidence" value="ECO:0007669"/>
    <property type="project" value="UniProtKB-KW"/>
</dbReference>
<dbReference type="PANTHER" id="PTHR15822:SF4">
    <property type="entry name" value="TYROSYL-DNA PHOSPHODIESTERASE 2"/>
    <property type="match status" value="1"/>
</dbReference>
<keyword evidence="11" id="KW-1185">Reference proteome</keyword>
<comment type="caution">
    <text evidence="10">The sequence shown here is derived from an EMBL/GenBank/DDBJ whole genome shotgun (WGS) entry which is preliminary data.</text>
</comment>
<dbReference type="GO" id="GO:0070260">
    <property type="term" value="F:5'-tyrosyl-DNA phosphodiesterase activity"/>
    <property type="evidence" value="ECO:0007669"/>
    <property type="project" value="TreeGrafter"/>
</dbReference>
<comment type="cofactor">
    <cofactor evidence="1">
        <name>Mn(2+)</name>
        <dbReference type="ChEBI" id="CHEBI:29035"/>
    </cofactor>
</comment>
<organism evidence="10 11">
    <name type="scientific">Streptomyces smaragdinus</name>
    <dbReference type="NCBI Taxonomy" id="2585196"/>
    <lineage>
        <taxon>Bacteria</taxon>
        <taxon>Bacillati</taxon>
        <taxon>Actinomycetota</taxon>
        <taxon>Actinomycetes</taxon>
        <taxon>Kitasatosporales</taxon>
        <taxon>Streptomycetaceae</taxon>
        <taxon>Streptomyces</taxon>
    </lineage>
</organism>
<dbReference type="Pfam" id="PF03372">
    <property type="entry name" value="Exo_endo_phos"/>
    <property type="match status" value="1"/>
</dbReference>
<dbReference type="InterPro" id="IPR036691">
    <property type="entry name" value="Endo/exonu/phosph_ase_sf"/>
</dbReference>
<keyword evidence="3" id="KW-0540">Nuclease</keyword>
<evidence type="ECO:0000256" key="4">
    <source>
        <dbReference type="ARBA" id="ARBA00022723"/>
    </source>
</evidence>
<dbReference type="Gene3D" id="3.60.10.10">
    <property type="entry name" value="Endonuclease/exonuclease/phosphatase"/>
    <property type="match status" value="1"/>
</dbReference>
<accession>A0A7K0CMS6</accession>
<keyword evidence="8" id="KW-0234">DNA repair</keyword>
<evidence type="ECO:0000256" key="6">
    <source>
        <dbReference type="ARBA" id="ARBA00022801"/>
    </source>
</evidence>
<gene>
    <name evidence="10" type="ORF">SRB5_49620</name>
</gene>
<dbReference type="EMBL" id="WEGJ01000024">
    <property type="protein sequence ID" value="MQY14786.1"/>
    <property type="molecule type" value="Genomic_DNA"/>
</dbReference>
<sequence>MMLAGLAVPAVAAAPPAQAQRRVGVASYNLYLGADLQPLFTASNQLELVQRAAQIYGGMEATNFPERAGAVADLISARNPDLVGLQEVALWERGPQNGALTVTYDFLGLLLAELAARGTPYRAVASNTNFTGQLPISMTDQARFTDHDVIIVRDDLPVSRLRVASPQSYNFAVKLDIPTSIPGVAFTVPRGYSTVDVTVRGKTFRFANGHLEAFGPAAVRNAQAQELAAALAASPHPVVLVGDMNSRPTDTSGAYGALRASGLSDAWLETGGDPNGGWTSGQTDTLLDPNRIDHRIDYVLGRGVDYVSVEVIGDEEADRSQPTGFWPADHAGVSAVVALRP</sequence>
<dbReference type="GO" id="GO:0046872">
    <property type="term" value="F:metal ion binding"/>
    <property type="evidence" value="ECO:0007669"/>
    <property type="project" value="UniProtKB-KW"/>
</dbReference>
<dbReference type="GO" id="GO:0005737">
    <property type="term" value="C:cytoplasm"/>
    <property type="evidence" value="ECO:0007669"/>
    <property type="project" value="TreeGrafter"/>
</dbReference>
<keyword evidence="5" id="KW-0227">DNA damage</keyword>
<dbReference type="InterPro" id="IPR005135">
    <property type="entry name" value="Endo/exonuclease/phosphatase"/>
</dbReference>
<evidence type="ECO:0000256" key="1">
    <source>
        <dbReference type="ARBA" id="ARBA00001936"/>
    </source>
</evidence>
<name>A0A7K0CMS6_9ACTN</name>
<protein>
    <recommendedName>
        <fullName evidence="9">Endonuclease/exonuclease/phosphatase domain-containing protein</fullName>
    </recommendedName>
</protein>
<dbReference type="InterPro" id="IPR051547">
    <property type="entry name" value="TDP2-like"/>
</dbReference>
<keyword evidence="6" id="KW-0378">Hydrolase</keyword>
<dbReference type="AlphaFoldDB" id="A0A7K0CMS6"/>
<reference evidence="10 11" key="1">
    <citation type="submission" date="2019-10" db="EMBL/GenBank/DDBJ databases">
        <title>Streptomyces smaragdinus sp. nov. and Streptomyces fabii sp. nov., isolated from the gut of fungus growing-termite Macrotermes natalensis.</title>
        <authorList>
            <person name="Schwitalla J."/>
            <person name="Benndorf R."/>
            <person name="Martin K."/>
            <person name="De Beer W."/>
            <person name="Kaster A.-K."/>
            <person name="Vollmers J."/>
            <person name="Poulsen M."/>
            <person name="Beemelmanns C."/>
        </authorList>
    </citation>
    <scope>NUCLEOTIDE SEQUENCE [LARGE SCALE GENOMIC DNA]</scope>
    <source>
        <strain evidence="10 11">RB5</strain>
    </source>
</reference>
<evidence type="ECO:0000256" key="3">
    <source>
        <dbReference type="ARBA" id="ARBA00022722"/>
    </source>
</evidence>
<evidence type="ECO:0000256" key="5">
    <source>
        <dbReference type="ARBA" id="ARBA00022763"/>
    </source>
</evidence>
<dbReference type="GO" id="GO:0006302">
    <property type="term" value="P:double-strand break repair"/>
    <property type="evidence" value="ECO:0007669"/>
    <property type="project" value="TreeGrafter"/>
</dbReference>
<evidence type="ECO:0000256" key="8">
    <source>
        <dbReference type="ARBA" id="ARBA00023204"/>
    </source>
</evidence>
<keyword evidence="7" id="KW-0460">Magnesium</keyword>
<evidence type="ECO:0000313" key="10">
    <source>
        <dbReference type="EMBL" id="MQY14786.1"/>
    </source>
</evidence>
<keyword evidence="4" id="KW-0479">Metal-binding</keyword>
<comment type="cofactor">
    <cofactor evidence="2">
        <name>Mg(2+)</name>
        <dbReference type="ChEBI" id="CHEBI:18420"/>
    </cofactor>
</comment>
<evidence type="ECO:0000256" key="7">
    <source>
        <dbReference type="ARBA" id="ARBA00022842"/>
    </source>
</evidence>
<dbReference type="GO" id="GO:0003697">
    <property type="term" value="F:single-stranded DNA binding"/>
    <property type="evidence" value="ECO:0007669"/>
    <property type="project" value="TreeGrafter"/>
</dbReference>
<evidence type="ECO:0000259" key="9">
    <source>
        <dbReference type="Pfam" id="PF03372"/>
    </source>
</evidence>
<proteinExistence type="predicted"/>
<evidence type="ECO:0000313" key="11">
    <source>
        <dbReference type="Proteomes" id="UP000466345"/>
    </source>
</evidence>
<dbReference type="Proteomes" id="UP000466345">
    <property type="component" value="Unassembled WGS sequence"/>
</dbReference>
<dbReference type="SUPFAM" id="SSF56219">
    <property type="entry name" value="DNase I-like"/>
    <property type="match status" value="1"/>
</dbReference>
<dbReference type="PANTHER" id="PTHR15822">
    <property type="entry name" value="TRAF AND TNF RECEPTOR-ASSOCIATED PROTEIN"/>
    <property type="match status" value="1"/>
</dbReference>